<comment type="similarity">
    <text evidence="1">Belongs to the SorC transcriptional regulatory family.</text>
</comment>
<evidence type="ECO:0000256" key="4">
    <source>
        <dbReference type="ARBA" id="ARBA00023163"/>
    </source>
</evidence>
<gene>
    <name evidence="6" type="ORF">CPZ25_014100</name>
</gene>
<dbReference type="Pfam" id="PF04198">
    <property type="entry name" value="Sugar-bind"/>
    <property type="match status" value="1"/>
</dbReference>
<protein>
    <submittedName>
        <fullName evidence="6">Sugar-binding transcriptional regulator</fullName>
    </submittedName>
</protein>
<name>A0A4V1GM86_EUBML</name>
<feature type="domain" description="Sugar-binding" evidence="5">
    <location>
        <begin position="63"/>
        <end position="313"/>
    </location>
</feature>
<dbReference type="GO" id="GO:0030246">
    <property type="term" value="F:carbohydrate binding"/>
    <property type="evidence" value="ECO:0007669"/>
    <property type="project" value="InterPro"/>
</dbReference>
<keyword evidence="3" id="KW-0238">DNA-binding</keyword>
<dbReference type="AlphaFoldDB" id="A0A4V1GM86"/>
<dbReference type="RefSeq" id="WP_038353450.1">
    <property type="nucleotide sequence ID" value="NZ_CABJDW020000013.1"/>
</dbReference>
<dbReference type="Gene3D" id="3.40.50.1360">
    <property type="match status" value="1"/>
</dbReference>
<dbReference type="SUPFAM" id="SSF100950">
    <property type="entry name" value="NagB/RpiA/CoA transferase-like"/>
    <property type="match status" value="1"/>
</dbReference>
<dbReference type="EMBL" id="CP029487">
    <property type="protein sequence ID" value="QCT72416.1"/>
    <property type="molecule type" value="Genomic_DNA"/>
</dbReference>
<evidence type="ECO:0000256" key="1">
    <source>
        <dbReference type="ARBA" id="ARBA00010466"/>
    </source>
</evidence>
<reference evidence="6 7" key="1">
    <citation type="submission" date="2018-05" db="EMBL/GenBank/DDBJ databases">
        <title>Genome comparison of Eubacterium sp.</title>
        <authorList>
            <person name="Feng Y."/>
            <person name="Sanchez-Andrea I."/>
            <person name="Stams A.J.M."/>
            <person name="De Vos W.M."/>
        </authorList>
    </citation>
    <scope>NUCLEOTIDE SEQUENCE [LARGE SCALE GENOMIC DNA]</scope>
    <source>
        <strain evidence="6 7">YI</strain>
    </source>
</reference>
<evidence type="ECO:0000313" key="7">
    <source>
        <dbReference type="Proteomes" id="UP000218387"/>
    </source>
</evidence>
<accession>A0A4V1GM86</accession>
<dbReference type="InterPro" id="IPR007324">
    <property type="entry name" value="Sugar-bd_dom_put"/>
</dbReference>
<evidence type="ECO:0000313" key="6">
    <source>
        <dbReference type="EMBL" id="QCT72416.1"/>
    </source>
</evidence>
<keyword evidence="2" id="KW-0805">Transcription regulation</keyword>
<dbReference type="Gene3D" id="1.10.10.60">
    <property type="entry name" value="Homeodomain-like"/>
    <property type="match status" value="1"/>
</dbReference>
<dbReference type="PANTHER" id="PTHR34294:SF1">
    <property type="entry name" value="TRANSCRIPTIONAL REGULATOR LSRR"/>
    <property type="match status" value="1"/>
</dbReference>
<dbReference type="KEGG" id="emt:CPZ25_014100"/>
<sequence length="316" mass="35142">MKKVIDDERLMVKICDMYYNQDLNQKVISAQLGLSRPTVSRIISNGKERGIVKIIIDNLEGTDYVELEREIENLYGLREVIVVDTKKDIEDQKNEIGRAAAQYLERVVKDGNVVGVSMGTTLGYIARHVVGNATKNITFVPLIGGMGHLRMELHSNYIVEDLAKVFGGEFMLMHAPARVSGKQIKEELLKEDGISKIIRMGDKLDVALVGIGVPNSTSAIMATGYYDRVEMNKMREKHVAGDICMQFYDINGSTTPFKIDNNVVGIEIKKLRRVPHSIGVACGIEKVDAIKGAINGKYINTLVTDVESARKLIEEE</sequence>
<dbReference type="Proteomes" id="UP000218387">
    <property type="component" value="Chromosome"/>
</dbReference>
<organism evidence="6 7">
    <name type="scientific">Eubacterium maltosivorans</name>
    <dbReference type="NCBI Taxonomy" id="2041044"/>
    <lineage>
        <taxon>Bacteria</taxon>
        <taxon>Bacillati</taxon>
        <taxon>Bacillota</taxon>
        <taxon>Clostridia</taxon>
        <taxon>Eubacteriales</taxon>
        <taxon>Eubacteriaceae</taxon>
        <taxon>Eubacterium</taxon>
    </lineage>
</organism>
<keyword evidence="4" id="KW-0804">Transcription</keyword>
<evidence type="ECO:0000259" key="5">
    <source>
        <dbReference type="Pfam" id="PF04198"/>
    </source>
</evidence>
<dbReference type="GO" id="GO:0003677">
    <property type="term" value="F:DNA binding"/>
    <property type="evidence" value="ECO:0007669"/>
    <property type="project" value="UniProtKB-KW"/>
</dbReference>
<dbReference type="InterPro" id="IPR051054">
    <property type="entry name" value="SorC_transcr_regulators"/>
</dbReference>
<evidence type="ECO:0000256" key="3">
    <source>
        <dbReference type="ARBA" id="ARBA00023125"/>
    </source>
</evidence>
<dbReference type="InterPro" id="IPR037171">
    <property type="entry name" value="NagB/RpiA_transferase-like"/>
</dbReference>
<keyword evidence="7" id="KW-1185">Reference proteome</keyword>
<proteinExistence type="inferred from homology"/>
<evidence type="ECO:0000256" key="2">
    <source>
        <dbReference type="ARBA" id="ARBA00023015"/>
    </source>
</evidence>
<dbReference type="PANTHER" id="PTHR34294">
    <property type="entry name" value="TRANSCRIPTIONAL REGULATOR-RELATED"/>
    <property type="match status" value="1"/>
</dbReference>